<name>A0ABQ9EDG7_TEGGR</name>
<dbReference type="InterPro" id="IPR000597">
    <property type="entry name" value="Ribosomal_uL3"/>
</dbReference>
<dbReference type="Proteomes" id="UP001217089">
    <property type="component" value="Unassembled WGS sequence"/>
</dbReference>
<dbReference type="Gene3D" id="2.40.30.10">
    <property type="entry name" value="Translation factors"/>
    <property type="match status" value="1"/>
</dbReference>
<evidence type="ECO:0000256" key="3">
    <source>
        <dbReference type="ARBA" id="ARBA00023274"/>
    </source>
</evidence>
<dbReference type="InterPro" id="IPR019927">
    <property type="entry name" value="Ribosomal_uL3_bac/org-type"/>
</dbReference>
<accession>A0ABQ9EDG7</accession>
<dbReference type="Pfam" id="PF00297">
    <property type="entry name" value="Ribosomal_L3"/>
    <property type="match status" value="1"/>
</dbReference>
<dbReference type="PANTHER" id="PTHR11229">
    <property type="entry name" value="50S RIBOSOMAL PROTEIN L3"/>
    <property type="match status" value="1"/>
</dbReference>
<proteinExistence type="inferred from homology"/>
<organism evidence="6 7">
    <name type="scientific">Tegillarca granosa</name>
    <name type="common">Malaysian cockle</name>
    <name type="synonym">Anadara granosa</name>
    <dbReference type="NCBI Taxonomy" id="220873"/>
    <lineage>
        <taxon>Eukaryota</taxon>
        <taxon>Metazoa</taxon>
        <taxon>Spiralia</taxon>
        <taxon>Lophotrochozoa</taxon>
        <taxon>Mollusca</taxon>
        <taxon>Bivalvia</taxon>
        <taxon>Autobranchia</taxon>
        <taxon>Pteriomorphia</taxon>
        <taxon>Arcoida</taxon>
        <taxon>Arcoidea</taxon>
        <taxon>Arcidae</taxon>
        <taxon>Tegillarca</taxon>
    </lineage>
</organism>
<keyword evidence="2" id="KW-0689">Ribosomal protein</keyword>
<keyword evidence="7" id="KW-1185">Reference proteome</keyword>
<protein>
    <recommendedName>
        <fullName evidence="4">Large ribosomal subunit protein uL3m</fullName>
    </recommendedName>
    <alternativeName>
        <fullName evidence="5">39S ribosomal protein L3, mitochondrial</fullName>
    </alternativeName>
</protein>
<comment type="similarity">
    <text evidence="1">Belongs to the universal ribosomal protein uL3 family.</text>
</comment>
<evidence type="ECO:0000313" key="7">
    <source>
        <dbReference type="Proteomes" id="UP001217089"/>
    </source>
</evidence>
<dbReference type="InterPro" id="IPR009000">
    <property type="entry name" value="Transl_B-barrel_sf"/>
</dbReference>
<keyword evidence="3" id="KW-0687">Ribonucleoprotein</keyword>
<comment type="caution">
    <text evidence="6">The sequence shown here is derived from an EMBL/GenBank/DDBJ whole genome shotgun (WGS) entry which is preliminary data.</text>
</comment>
<dbReference type="EMBL" id="JARBDR010000917">
    <property type="protein sequence ID" value="KAJ8303396.1"/>
    <property type="molecule type" value="Genomic_DNA"/>
</dbReference>
<evidence type="ECO:0000256" key="1">
    <source>
        <dbReference type="ARBA" id="ARBA00006540"/>
    </source>
</evidence>
<sequence length="305" mass="35249">MAACGVLSKVVNCVQSIILRDTVTASKVLTCYQTVRYRKRSNVPPSWHVKQWSQVENEGLTEENREFVQEMVLDQYKTVQGSPLQEEPWPRHNFGYKTKRCGVLAIKLGTLPQWTKKGTVIYTTVLQVVDNHVIRYTPPEEYMTQADWRPWFKDRFGTGTPLSVNHFRVGDYVDCSGKSIDWGFQGVKKRWGMKGMGRTHGVTKAHNKPGSTGSGRIYRINTKYNLLYIKGHGIPGPVHSFVRVFDTTLPHRRHKLLLKNDPPPMPTYIPESIDEELPEEYFDDELYQFTEPTIVFEEEKVQKKK</sequence>
<reference evidence="6 7" key="1">
    <citation type="submission" date="2022-12" db="EMBL/GenBank/DDBJ databases">
        <title>Chromosome-level genome of Tegillarca granosa.</title>
        <authorList>
            <person name="Kim J."/>
        </authorList>
    </citation>
    <scope>NUCLEOTIDE SEQUENCE [LARGE SCALE GENOMIC DNA]</scope>
    <source>
        <strain evidence="6">Teg-2019</strain>
        <tissue evidence="6">Adductor muscle</tissue>
    </source>
</reference>
<gene>
    <name evidence="6" type="ORF">KUTeg_019792</name>
</gene>
<evidence type="ECO:0000256" key="5">
    <source>
        <dbReference type="ARBA" id="ARBA00035396"/>
    </source>
</evidence>
<evidence type="ECO:0000313" key="6">
    <source>
        <dbReference type="EMBL" id="KAJ8303396.1"/>
    </source>
</evidence>
<dbReference type="PANTHER" id="PTHR11229:SF8">
    <property type="entry name" value="LARGE RIBOSOMAL SUBUNIT PROTEIN UL3M"/>
    <property type="match status" value="1"/>
</dbReference>
<dbReference type="SUPFAM" id="SSF50447">
    <property type="entry name" value="Translation proteins"/>
    <property type="match status" value="1"/>
</dbReference>
<evidence type="ECO:0000256" key="2">
    <source>
        <dbReference type="ARBA" id="ARBA00022980"/>
    </source>
</evidence>
<evidence type="ECO:0000256" key="4">
    <source>
        <dbReference type="ARBA" id="ARBA00035209"/>
    </source>
</evidence>